<organism evidence="2 3">
    <name type="scientific">Loxostege sticticalis</name>
    <name type="common">Beet webworm moth</name>
    <dbReference type="NCBI Taxonomy" id="481309"/>
    <lineage>
        <taxon>Eukaryota</taxon>
        <taxon>Metazoa</taxon>
        <taxon>Ecdysozoa</taxon>
        <taxon>Arthropoda</taxon>
        <taxon>Hexapoda</taxon>
        <taxon>Insecta</taxon>
        <taxon>Pterygota</taxon>
        <taxon>Neoptera</taxon>
        <taxon>Endopterygota</taxon>
        <taxon>Lepidoptera</taxon>
        <taxon>Glossata</taxon>
        <taxon>Ditrysia</taxon>
        <taxon>Pyraloidea</taxon>
        <taxon>Crambidae</taxon>
        <taxon>Pyraustinae</taxon>
        <taxon>Loxostege</taxon>
    </lineage>
</organism>
<protein>
    <recommendedName>
        <fullName evidence="1">MULE transposase domain-containing protein</fullName>
    </recommendedName>
</protein>
<feature type="domain" description="MULE transposase" evidence="1">
    <location>
        <begin position="67"/>
        <end position="178"/>
    </location>
</feature>
<reference evidence="2 3" key="1">
    <citation type="submission" date="2024-06" db="EMBL/GenBank/DDBJ databases">
        <title>A chromosome-level genome assembly of beet webworm, Loxostege sticticalis.</title>
        <authorList>
            <person name="Zhang Y."/>
        </authorList>
    </citation>
    <scope>NUCLEOTIDE SEQUENCE [LARGE SCALE GENOMIC DNA]</scope>
    <source>
        <strain evidence="2">AQ026</strain>
        <tissue evidence="2">Whole body</tissue>
    </source>
</reference>
<comment type="caution">
    <text evidence="2">The sequence shown here is derived from an EMBL/GenBank/DDBJ whole genome shotgun (WGS) entry which is preliminary data.</text>
</comment>
<proteinExistence type="predicted"/>
<evidence type="ECO:0000313" key="2">
    <source>
        <dbReference type="EMBL" id="KAL0879671.1"/>
    </source>
</evidence>
<dbReference type="Proteomes" id="UP001549920">
    <property type="component" value="Unassembled WGS sequence"/>
</dbReference>
<dbReference type="InterPro" id="IPR018289">
    <property type="entry name" value="MULE_transposase_dom"/>
</dbReference>
<dbReference type="Pfam" id="PF10551">
    <property type="entry name" value="MULE"/>
    <property type="match status" value="1"/>
</dbReference>
<evidence type="ECO:0000259" key="1">
    <source>
        <dbReference type="Pfam" id="PF10551"/>
    </source>
</evidence>
<evidence type="ECO:0000313" key="3">
    <source>
        <dbReference type="Proteomes" id="UP001549920"/>
    </source>
</evidence>
<sequence length="373" mass="42968">MKQIVKRVRAKSKIKEPQTLSDINVPDDLKTINGELFLVSNKNWKENEKVIIFCTRKKLVLLKGSPVWIMDGTFQTCPFIFAQIYSIHGLIGTGDNARAVPLVFAFLSKKSQECYVHFFTELKRYADSIFGSNENEETEDTFAPHMVLTDFELAVINAVRVVFPGTVHKCCLFQLGQNVWRRVQENGLQKRYVEDGEFSLKVRHFIALAYLPSVEIPAVFALLKENIFPTVDPGIVEWFEINYVNGKLKSRKTDDTKLMINRTVPLFPPELWSVHQNNISSLPRTQNKIEAWHKRWNSLMDNKKMGLYATICELKKEQANTNVIIARMESGVPATPPRKKKRMHQEAISQFLERRDDMDVLQFLKGIASNTFL</sequence>
<accession>A0ABR3HT07</accession>
<dbReference type="EMBL" id="JBEUOH010000014">
    <property type="protein sequence ID" value="KAL0879671.1"/>
    <property type="molecule type" value="Genomic_DNA"/>
</dbReference>
<gene>
    <name evidence="2" type="ORF">ABMA27_003386</name>
</gene>
<name>A0ABR3HT07_LOXSC</name>
<keyword evidence="3" id="KW-1185">Reference proteome</keyword>